<feature type="region of interest" description="Disordered" evidence="1">
    <location>
        <begin position="1"/>
        <end position="52"/>
    </location>
</feature>
<dbReference type="EMBL" id="PQFF01000074">
    <property type="protein sequence ID" value="RHZ84644.1"/>
    <property type="molecule type" value="Genomic_DNA"/>
</dbReference>
<sequence>MYDERSRVLGIPRDNSTITTTATKENNTNSNSPPENNTGGVGVDMDFKNNSS</sequence>
<organism evidence="2 3">
    <name type="scientific">Diversispora epigaea</name>
    <dbReference type="NCBI Taxonomy" id="1348612"/>
    <lineage>
        <taxon>Eukaryota</taxon>
        <taxon>Fungi</taxon>
        <taxon>Fungi incertae sedis</taxon>
        <taxon>Mucoromycota</taxon>
        <taxon>Glomeromycotina</taxon>
        <taxon>Glomeromycetes</taxon>
        <taxon>Diversisporales</taxon>
        <taxon>Diversisporaceae</taxon>
        <taxon>Diversispora</taxon>
    </lineage>
</organism>
<accession>A0A397JHL2</accession>
<gene>
    <name evidence="2" type="ORF">Glove_78g54</name>
</gene>
<dbReference type="AlphaFoldDB" id="A0A397JHL2"/>
<evidence type="ECO:0000313" key="3">
    <source>
        <dbReference type="Proteomes" id="UP000266861"/>
    </source>
</evidence>
<feature type="compositionally biased region" description="Low complexity" evidence="1">
    <location>
        <begin position="15"/>
        <end position="38"/>
    </location>
</feature>
<evidence type="ECO:0000256" key="1">
    <source>
        <dbReference type="SAM" id="MobiDB-lite"/>
    </source>
</evidence>
<reference evidence="2 3" key="1">
    <citation type="submission" date="2018-08" db="EMBL/GenBank/DDBJ databases">
        <title>Genome and evolution of the arbuscular mycorrhizal fungus Diversispora epigaea (formerly Glomus versiforme) and its bacterial endosymbionts.</title>
        <authorList>
            <person name="Sun X."/>
            <person name="Fei Z."/>
            <person name="Harrison M."/>
        </authorList>
    </citation>
    <scope>NUCLEOTIDE SEQUENCE [LARGE SCALE GENOMIC DNA]</scope>
    <source>
        <strain evidence="2 3">IT104</strain>
    </source>
</reference>
<evidence type="ECO:0000313" key="2">
    <source>
        <dbReference type="EMBL" id="RHZ84644.1"/>
    </source>
</evidence>
<name>A0A397JHL2_9GLOM</name>
<proteinExistence type="predicted"/>
<dbReference type="Proteomes" id="UP000266861">
    <property type="component" value="Unassembled WGS sequence"/>
</dbReference>
<protein>
    <submittedName>
        <fullName evidence="2">Uncharacterized protein</fullName>
    </submittedName>
</protein>
<keyword evidence="3" id="KW-1185">Reference proteome</keyword>
<comment type="caution">
    <text evidence="2">The sequence shown here is derived from an EMBL/GenBank/DDBJ whole genome shotgun (WGS) entry which is preliminary data.</text>
</comment>